<feature type="region of interest" description="Disordered" evidence="1">
    <location>
        <begin position="1"/>
        <end position="51"/>
    </location>
</feature>
<accession>Q8G493</accession>
<dbReference type="AlphaFoldDB" id="Q8G493"/>
<sequence length="179" mass="19603">MHHRPPPLIARGRPADGPQEARCRLPDAGTAAAGRNRPPRAPRTAGSPIPPFITPAHRGMPEHREHRVIAAEGLHVAHQRVDLVGHHARTGLVAAIEHAIRRTAMDQTTVHRPSRRRSVPHVTKRVMPADQIGDRHDLPHGHRRIHGQGQQGHVVPEIRALLVIEGTRANGHGHCLTSA</sequence>
<dbReference type="HOGENOM" id="CLU_1500723_0_0_11"/>
<name>Q8G493_BIFLO</name>
<feature type="compositionally biased region" description="Low complexity" evidence="1">
    <location>
        <begin position="28"/>
        <end position="46"/>
    </location>
</feature>
<gene>
    <name evidence="2" type="ordered locus">BL1495</name>
</gene>
<organism evidence="2 3">
    <name type="scientific">Bifidobacterium longum (strain NCC 2705)</name>
    <dbReference type="NCBI Taxonomy" id="206672"/>
    <lineage>
        <taxon>Bacteria</taxon>
        <taxon>Bacillati</taxon>
        <taxon>Actinomycetota</taxon>
        <taxon>Actinomycetes</taxon>
        <taxon>Bifidobacteriales</taxon>
        <taxon>Bifidobacteriaceae</taxon>
        <taxon>Bifidobacterium</taxon>
    </lineage>
</organism>
<dbReference type="EMBL" id="AE014295">
    <property type="protein sequence ID" value="AAN25291.1"/>
    <property type="molecule type" value="Genomic_DNA"/>
</dbReference>
<evidence type="ECO:0000313" key="3">
    <source>
        <dbReference type="Proteomes" id="UP000000439"/>
    </source>
</evidence>
<feature type="region of interest" description="Disordered" evidence="1">
    <location>
        <begin position="132"/>
        <end position="152"/>
    </location>
</feature>
<keyword evidence="3" id="KW-1185">Reference proteome</keyword>
<evidence type="ECO:0000313" key="2">
    <source>
        <dbReference type="EMBL" id="AAN25291.1"/>
    </source>
</evidence>
<dbReference type="Proteomes" id="UP000000439">
    <property type="component" value="Chromosome"/>
</dbReference>
<reference evidence="2 3" key="1">
    <citation type="journal article" date="2002" name="Proc. Natl. Acad. Sci. U.S.A.">
        <title>The genome sequence of Bifidobacterium longum reflects its adaptation to the human gastrointestinal tract.</title>
        <authorList>
            <person name="Schell M.A."/>
            <person name="Karmirantzou M."/>
            <person name="Snel B."/>
            <person name="Vilanova D."/>
            <person name="Berger B."/>
            <person name="Pessi G."/>
            <person name="Zwahlen M.C."/>
            <person name="Desiere F."/>
            <person name="Bork P."/>
            <person name="Delley M."/>
            <person name="Pridmore R.D."/>
            <person name="Arigoni F."/>
        </authorList>
    </citation>
    <scope>NUCLEOTIDE SEQUENCE [LARGE SCALE GENOMIC DNA]</scope>
    <source>
        <strain evidence="3">NCC 2705</strain>
    </source>
</reference>
<dbReference type="EnsemblBacteria" id="AAN25291">
    <property type="protein sequence ID" value="AAN25291"/>
    <property type="gene ID" value="BL1495"/>
</dbReference>
<dbReference type="KEGG" id="blo:BL1495"/>
<evidence type="ECO:0000256" key="1">
    <source>
        <dbReference type="SAM" id="MobiDB-lite"/>
    </source>
</evidence>
<proteinExistence type="predicted"/>
<protein>
    <submittedName>
        <fullName evidence="2">Uncharacterized protein</fullName>
    </submittedName>
</protein>